<name>A0A6B2L8Q2_9EUKA</name>
<dbReference type="PROSITE" id="PS50237">
    <property type="entry name" value="HECT"/>
    <property type="match status" value="1"/>
</dbReference>
<dbReference type="GO" id="GO:0016567">
    <property type="term" value="P:protein ubiquitination"/>
    <property type="evidence" value="ECO:0007669"/>
    <property type="project" value="UniProtKB-UniPathway"/>
</dbReference>
<dbReference type="EMBL" id="GIBP01004229">
    <property type="protein sequence ID" value="NDV33198.1"/>
    <property type="molecule type" value="Transcribed_RNA"/>
</dbReference>
<dbReference type="InterPro" id="IPR035983">
    <property type="entry name" value="Hect_E3_ubiquitin_ligase"/>
</dbReference>
<dbReference type="Gene3D" id="3.90.1750.10">
    <property type="entry name" value="Hect, E3 ligase catalytic domains"/>
    <property type="match status" value="1"/>
</dbReference>
<dbReference type="PROSITE" id="PS50020">
    <property type="entry name" value="WW_DOMAIN_2"/>
    <property type="match status" value="1"/>
</dbReference>
<dbReference type="PANTHER" id="PTHR11254">
    <property type="entry name" value="HECT DOMAIN UBIQUITIN-PROTEIN LIGASE"/>
    <property type="match status" value="1"/>
</dbReference>
<keyword evidence="5" id="KW-0677">Repeat</keyword>
<dbReference type="InterPro" id="IPR050409">
    <property type="entry name" value="E3_ubiq-protein_ligase"/>
</dbReference>
<evidence type="ECO:0000256" key="5">
    <source>
        <dbReference type="ARBA" id="ARBA00022737"/>
    </source>
</evidence>
<accession>A0A6B2L8Q2</accession>
<dbReference type="GO" id="GO:0061630">
    <property type="term" value="F:ubiquitin protein ligase activity"/>
    <property type="evidence" value="ECO:0007669"/>
    <property type="project" value="UniProtKB-EC"/>
</dbReference>
<dbReference type="GO" id="GO:0006511">
    <property type="term" value="P:ubiquitin-dependent protein catabolic process"/>
    <property type="evidence" value="ECO:0007669"/>
    <property type="project" value="TreeGrafter"/>
</dbReference>
<comment type="caution">
    <text evidence="7">Lacks conserved residue(s) required for the propagation of feature annotation.</text>
</comment>
<dbReference type="PROSITE" id="PS01159">
    <property type="entry name" value="WW_DOMAIN_1"/>
    <property type="match status" value="1"/>
</dbReference>
<dbReference type="PANTHER" id="PTHR11254:SF440">
    <property type="entry name" value="E3 UBIQUITIN-PROTEIN LIGASE NEDD-4"/>
    <property type="match status" value="1"/>
</dbReference>
<comment type="catalytic activity">
    <reaction evidence="1">
        <text>S-ubiquitinyl-[E2 ubiquitin-conjugating enzyme]-L-cysteine + [acceptor protein]-L-lysine = [E2 ubiquitin-conjugating enzyme]-L-cysteine + N(6)-ubiquitinyl-[acceptor protein]-L-lysine.</text>
        <dbReference type="EC" id="2.3.2.26"/>
    </reaction>
</comment>
<evidence type="ECO:0000259" key="8">
    <source>
        <dbReference type="PROSITE" id="PS50020"/>
    </source>
</evidence>
<feature type="domain" description="HECT" evidence="9">
    <location>
        <begin position="90"/>
        <end position="320"/>
    </location>
</feature>
<evidence type="ECO:0000313" key="10">
    <source>
        <dbReference type="EMBL" id="NDV33198.1"/>
    </source>
</evidence>
<proteinExistence type="predicted"/>
<evidence type="ECO:0000256" key="7">
    <source>
        <dbReference type="PROSITE-ProRule" id="PRU00104"/>
    </source>
</evidence>
<dbReference type="SUPFAM" id="SSF56204">
    <property type="entry name" value="Hect, E3 ligase catalytic domain"/>
    <property type="match status" value="1"/>
</dbReference>
<evidence type="ECO:0000256" key="4">
    <source>
        <dbReference type="ARBA" id="ARBA00022679"/>
    </source>
</evidence>
<dbReference type="AlphaFoldDB" id="A0A6B2L8Q2"/>
<dbReference type="SMART" id="SM00119">
    <property type="entry name" value="HECTc"/>
    <property type="match status" value="1"/>
</dbReference>
<evidence type="ECO:0000256" key="6">
    <source>
        <dbReference type="ARBA" id="ARBA00022786"/>
    </source>
</evidence>
<evidence type="ECO:0000256" key="1">
    <source>
        <dbReference type="ARBA" id="ARBA00000885"/>
    </source>
</evidence>
<dbReference type="InterPro" id="IPR000569">
    <property type="entry name" value="HECT_dom"/>
</dbReference>
<evidence type="ECO:0000256" key="2">
    <source>
        <dbReference type="ARBA" id="ARBA00004906"/>
    </source>
</evidence>
<dbReference type="CDD" id="cd00201">
    <property type="entry name" value="WW"/>
    <property type="match status" value="1"/>
</dbReference>
<dbReference type="InterPro" id="IPR036020">
    <property type="entry name" value="WW_dom_sf"/>
</dbReference>
<reference evidence="10" key="1">
    <citation type="journal article" date="2020" name="J. Eukaryot. Microbiol.">
        <title>De novo Sequencing, Assembly and Annotation of the Transcriptome for the Free-Living Testate Amoeba Arcella intermedia.</title>
        <authorList>
            <person name="Ribeiro G.M."/>
            <person name="Porfirio-Sousa A.L."/>
            <person name="Maurer-Alcala X.X."/>
            <person name="Katz L.A."/>
            <person name="Lahr D.J.G."/>
        </authorList>
    </citation>
    <scope>NUCLEOTIDE SEQUENCE</scope>
</reference>
<keyword evidence="4" id="KW-0808">Transferase</keyword>
<evidence type="ECO:0000256" key="3">
    <source>
        <dbReference type="ARBA" id="ARBA00012485"/>
    </source>
</evidence>
<dbReference type="UniPathway" id="UPA00143"/>
<protein>
    <recommendedName>
        <fullName evidence="3">HECT-type E3 ubiquitin transferase</fullName>
        <ecNumber evidence="3">2.3.2.26</ecNumber>
    </recommendedName>
</protein>
<sequence length="351" mass="41001">MPFGWEMAMDKGQAYFIDHLHQKTTWKDPRPVNTPKKLKNKPPKYEVTPYSKIQAFLAKLHKNQDEGQLEIVVSRENLFVDGYAFFKDSEPSLLKRRLFVKFEKEDGLDYGGMSRELVLCLSQEFVKPERHLFVRSQDGYVFHITRNSDNMDHFNYFGRFLAFSVYHNKLITPRFNLVFYKHLLGKQLVFEDLKYIDGDAFNSFTKIKESNDINSWALNFEITEKNEDGAVKTVELKPGGSDLNVTNENKQEFLNLVMEYHFYNTKAQMEAIKTGFYGLISLEAIQHFDPEELELMLNGITDIDVNDLKANTEYGEGISEFTPGSFPSFFFPSYSIPFRRLFPNIPRRNCE</sequence>
<dbReference type="EC" id="2.3.2.26" evidence="3"/>
<dbReference type="Pfam" id="PF00632">
    <property type="entry name" value="HECT"/>
    <property type="match status" value="1"/>
</dbReference>
<dbReference type="Gene3D" id="3.30.2160.10">
    <property type="entry name" value="Hect, E3 ligase catalytic domain"/>
    <property type="match status" value="1"/>
</dbReference>
<evidence type="ECO:0000259" key="9">
    <source>
        <dbReference type="PROSITE" id="PS50237"/>
    </source>
</evidence>
<dbReference type="GO" id="GO:0005737">
    <property type="term" value="C:cytoplasm"/>
    <property type="evidence" value="ECO:0007669"/>
    <property type="project" value="TreeGrafter"/>
</dbReference>
<feature type="domain" description="WW" evidence="8">
    <location>
        <begin position="1"/>
        <end position="31"/>
    </location>
</feature>
<dbReference type="SUPFAM" id="SSF51045">
    <property type="entry name" value="WW domain"/>
    <property type="match status" value="1"/>
</dbReference>
<keyword evidence="6 7" id="KW-0833">Ubl conjugation pathway</keyword>
<organism evidence="10">
    <name type="scientific">Arcella intermedia</name>
    <dbReference type="NCBI Taxonomy" id="1963864"/>
    <lineage>
        <taxon>Eukaryota</taxon>
        <taxon>Amoebozoa</taxon>
        <taxon>Tubulinea</taxon>
        <taxon>Elardia</taxon>
        <taxon>Arcellinida</taxon>
        <taxon>Sphaerothecina</taxon>
        <taxon>Arcellidae</taxon>
        <taxon>Arcella</taxon>
    </lineage>
</organism>
<comment type="pathway">
    <text evidence="2">Protein modification; protein ubiquitination.</text>
</comment>
<dbReference type="InterPro" id="IPR001202">
    <property type="entry name" value="WW_dom"/>
</dbReference>